<keyword evidence="3" id="KW-1185">Reference proteome</keyword>
<dbReference type="Gene3D" id="1.20.1110.10">
    <property type="entry name" value="Calcium-transporting ATPase, transmembrane domain"/>
    <property type="match status" value="1"/>
</dbReference>
<dbReference type="PANTHER" id="PTHR42861">
    <property type="entry name" value="CALCIUM-TRANSPORTING ATPASE"/>
    <property type="match status" value="1"/>
</dbReference>
<feature type="transmembrane region" description="Helical" evidence="1">
    <location>
        <begin position="44"/>
        <end position="63"/>
    </location>
</feature>
<reference evidence="3" key="1">
    <citation type="submission" date="2013-06" db="EMBL/GenBank/DDBJ databases">
        <authorList>
            <person name="Zhao Q."/>
        </authorList>
    </citation>
    <scope>NUCLEOTIDE SEQUENCE</scope>
    <source>
        <strain evidence="3">cv. W1943</strain>
    </source>
</reference>
<keyword evidence="1" id="KW-0812">Transmembrane</keyword>
<keyword evidence="1" id="KW-0472">Membrane</keyword>
<accession>A0A0E0N821</accession>
<dbReference type="Gramene" id="ORUFI01G48540.1">
    <property type="protein sequence ID" value="ORUFI01G48540.1"/>
    <property type="gene ID" value="ORUFI01G48540"/>
</dbReference>
<protein>
    <submittedName>
        <fullName evidence="2">Uncharacterized protein</fullName>
    </submittedName>
</protein>
<dbReference type="InterPro" id="IPR023214">
    <property type="entry name" value="HAD_sf"/>
</dbReference>
<dbReference type="Proteomes" id="UP000008022">
    <property type="component" value="Unassembled WGS sequence"/>
</dbReference>
<dbReference type="AlphaFoldDB" id="A0A0E0N821"/>
<proteinExistence type="predicted"/>
<dbReference type="Gene3D" id="2.70.150.10">
    <property type="entry name" value="Calcium-transporting ATPase, cytoplasmic transduction domain A"/>
    <property type="match status" value="1"/>
</dbReference>
<dbReference type="Gene3D" id="3.40.50.1000">
    <property type="entry name" value="HAD superfamily/HAD-like"/>
    <property type="match status" value="1"/>
</dbReference>
<dbReference type="eggNOG" id="KOG0205">
    <property type="taxonomic scope" value="Eukaryota"/>
</dbReference>
<organism evidence="2 3">
    <name type="scientific">Oryza rufipogon</name>
    <name type="common">Brownbeard rice</name>
    <name type="synonym">Asian wild rice</name>
    <dbReference type="NCBI Taxonomy" id="4529"/>
    <lineage>
        <taxon>Eukaryota</taxon>
        <taxon>Viridiplantae</taxon>
        <taxon>Streptophyta</taxon>
        <taxon>Embryophyta</taxon>
        <taxon>Tracheophyta</taxon>
        <taxon>Spermatophyta</taxon>
        <taxon>Magnoliopsida</taxon>
        <taxon>Liliopsida</taxon>
        <taxon>Poales</taxon>
        <taxon>Poaceae</taxon>
        <taxon>BOP clade</taxon>
        <taxon>Oryzoideae</taxon>
        <taxon>Oryzeae</taxon>
        <taxon>Oryzinae</taxon>
        <taxon>Oryza</taxon>
    </lineage>
</organism>
<dbReference type="STRING" id="4529.A0A0E0N821"/>
<dbReference type="HOGENOM" id="CLU_2053511_0_0_1"/>
<dbReference type="InterPro" id="IPR036412">
    <property type="entry name" value="HAD-like_sf"/>
</dbReference>
<evidence type="ECO:0000313" key="3">
    <source>
        <dbReference type="Proteomes" id="UP000008022"/>
    </source>
</evidence>
<sequence>MDFQRKCIPNVKWIHSFFGKAAHLVDSTEVVGHFQKVLTSRGNFCICSIAIGVIVEVIIMFPIQHRFPVDAGMFPEHKYEIVRIIQREGHLCGMTGNGMNALALKKADIGTANIARASTE</sequence>
<reference evidence="2" key="2">
    <citation type="submission" date="2015-06" db="UniProtKB">
        <authorList>
            <consortium name="EnsemblPlants"/>
        </authorList>
    </citation>
    <scope>IDENTIFICATION</scope>
</reference>
<dbReference type="EnsemblPlants" id="ORUFI01G48540.1">
    <property type="protein sequence ID" value="ORUFI01G48540.1"/>
    <property type="gene ID" value="ORUFI01G48540"/>
</dbReference>
<evidence type="ECO:0000313" key="2">
    <source>
        <dbReference type="EnsemblPlants" id="ORUFI01G48540.1"/>
    </source>
</evidence>
<evidence type="ECO:0000256" key="1">
    <source>
        <dbReference type="SAM" id="Phobius"/>
    </source>
</evidence>
<dbReference type="SUPFAM" id="SSF56784">
    <property type="entry name" value="HAD-like"/>
    <property type="match status" value="1"/>
</dbReference>
<name>A0A0E0N821_ORYRU</name>
<keyword evidence="1" id="KW-1133">Transmembrane helix</keyword>